<dbReference type="Pfam" id="PF03399">
    <property type="entry name" value="SAC3_GANP"/>
    <property type="match status" value="1"/>
</dbReference>
<dbReference type="GO" id="GO:0051298">
    <property type="term" value="P:centrosome duplication"/>
    <property type="evidence" value="ECO:0007669"/>
    <property type="project" value="TreeGrafter"/>
</dbReference>
<organism evidence="3 4">
    <name type="scientific">Elysia chlorotica</name>
    <name type="common">Eastern emerald elysia</name>
    <name type="synonym">Sea slug</name>
    <dbReference type="NCBI Taxonomy" id="188477"/>
    <lineage>
        <taxon>Eukaryota</taxon>
        <taxon>Metazoa</taxon>
        <taxon>Spiralia</taxon>
        <taxon>Lophotrochozoa</taxon>
        <taxon>Mollusca</taxon>
        <taxon>Gastropoda</taxon>
        <taxon>Heterobranchia</taxon>
        <taxon>Euthyneura</taxon>
        <taxon>Panpulmonata</taxon>
        <taxon>Sacoglossa</taxon>
        <taxon>Placobranchoidea</taxon>
        <taxon>Plakobranchidae</taxon>
        <taxon>Elysia</taxon>
    </lineage>
</organism>
<dbReference type="InterPro" id="IPR005062">
    <property type="entry name" value="SAC3/GANP/THP3_conserved"/>
</dbReference>
<evidence type="ECO:0000313" key="3">
    <source>
        <dbReference type="EMBL" id="RUS70233.1"/>
    </source>
</evidence>
<feature type="region of interest" description="Disordered" evidence="1">
    <location>
        <begin position="474"/>
        <end position="502"/>
    </location>
</feature>
<dbReference type="OrthoDB" id="264795at2759"/>
<proteinExistence type="predicted"/>
<dbReference type="GO" id="GO:0051225">
    <property type="term" value="P:spindle assembly"/>
    <property type="evidence" value="ECO:0007669"/>
    <property type="project" value="TreeGrafter"/>
</dbReference>
<evidence type="ECO:0000256" key="1">
    <source>
        <dbReference type="SAM" id="MobiDB-lite"/>
    </source>
</evidence>
<dbReference type="Proteomes" id="UP000271974">
    <property type="component" value="Unassembled WGS sequence"/>
</dbReference>
<evidence type="ECO:0000313" key="4">
    <source>
        <dbReference type="Proteomes" id="UP000271974"/>
    </source>
</evidence>
<sequence>MKAAGITWVELVEVQPKPSPVEGSCCGPMREREGLLHPFEIQEEDVNINRKLRRPRADRRKVVKQFSRPAAGRADTDPSHLRPAPVLNETVAYLLGSVASRDHSSWSVVYEFVFDRLRAVRQDMVMQGIVGRDAINILEQVVRFHLYASYRLRDAAIADFDPVINKQHLLECLKRLLYLYKICPGYHVHREEFEAVYLLDNLGDSHALRHSLDLSVELRTSPLVRQCYEISSAFAGCNYSRALRLISRLSSAMSLCAVNPHLNNLRVNYLQILSAGYSMRTCRYPLEKLRRELALTSVTSALDLCSRCELVDRFDHPDPSGDGYICFSRALFKRPQQEQACFQIFTGVEHWSPDYERPLTLAALNAILDRQSLSSLLMGQTNLSSTTDGREVNQVLRTDSKEIDQPLTVGSDMNQVFIADSDDTNKYLTGGGRDEMNKVLSRLCNVSLEETAKTVNIQPKDTSSNVIAAQLETSSSSRIGSRKTDSNSLRIEDHNDKPLGFGPSALVNSVTVGDDEGLGSNTSTMHLKSEVTFNQQTPIRRGRGRGVRIAQQDDSYLPSPGRGRGRGRRKV</sequence>
<comment type="caution">
    <text evidence="3">The sequence shown here is derived from an EMBL/GenBank/DDBJ whole genome shotgun (WGS) entry which is preliminary data.</text>
</comment>
<feature type="region of interest" description="Disordered" evidence="1">
    <location>
        <begin position="534"/>
        <end position="571"/>
    </location>
</feature>
<evidence type="ECO:0000259" key="2">
    <source>
        <dbReference type="Pfam" id="PF03399"/>
    </source>
</evidence>
<name>A0A3S1B2E3_ELYCH</name>
<protein>
    <recommendedName>
        <fullName evidence="2">SAC3/GANP/THP3 conserved domain-containing protein</fullName>
    </recommendedName>
</protein>
<accession>A0A3S1B2E3</accession>
<dbReference type="PANTHER" id="PTHR12436:SF38">
    <property type="entry name" value="SAC3 DOMAIN-CONTAINING PROTEIN 1"/>
    <property type="match status" value="1"/>
</dbReference>
<dbReference type="AlphaFoldDB" id="A0A3S1B2E3"/>
<feature type="domain" description="SAC3/GANP/THP3 conserved" evidence="2">
    <location>
        <begin position="29"/>
        <end position="310"/>
    </location>
</feature>
<gene>
    <name evidence="3" type="ORF">EGW08_022004</name>
</gene>
<reference evidence="3 4" key="1">
    <citation type="submission" date="2019-01" db="EMBL/GenBank/DDBJ databases">
        <title>A draft genome assembly of the solar-powered sea slug Elysia chlorotica.</title>
        <authorList>
            <person name="Cai H."/>
            <person name="Li Q."/>
            <person name="Fang X."/>
            <person name="Li J."/>
            <person name="Curtis N.E."/>
            <person name="Altenburger A."/>
            <person name="Shibata T."/>
            <person name="Feng M."/>
            <person name="Maeda T."/>
            <person name="Schwartz J.A."/>
            <person name="Shigenobu S."/>
            <person name="Lundholm N."/>
            <person name="Nishiyama T."/>
            <person name="Yang H."/>
            <person name="Hasebe M."/>
            <person name="Li S."/>
            <person name="Pierce S.K."/>
            <person name="Wang J."/>
        </authorList>
    </citation>
    <scope>NUCLEOTIDE SEQUENCE [LARGE SCALE GENOMIC DNA]</scope>
    <source>
        <strain evidence="3">EC2010</strain>
        <tissue evidence="3">Whole organism of an adult</tissue>
    </source>
</reference>
<dbReference type="STRING" id="188477.A0A3S1B2E3"/>
<dbReference type="GO" id="GO:0005813">
    <property type="term" value="C:centrosome"/>
    <property type="evidence" value="ECO:0007669"/>
    <property type="project" value="TreeGrafter"/>
</dbReference>
<dbReference type="GO" id="GO:0005634">
    <property type="term" value="C:nucleus"/>
    <property type="evidence" value="ECO:0007669"/>
    <property type="project" value="TreeGrafter"/>
</dbReference>
<dbReference type="PANTHER" id="PTHR12436">
    <property type="entry name" value="80 KDA MCM3-ASSOCIATED PROTEIN"/>
    <property type="match status" value="1"/>
</dbReference>
<dbReference type="Gene3D" id="1.25.40.990">
    <property type="match status" value="1"/>
</dbReference>
<feature type="compositionally biased region" description="Basic and acidic residues" evidence="1">
    <location>
        <begin position="482"/>
        <end position="497"/>
    </location>
</feature>
<dbReference type="EMBL" id="RQTK01001455">
    <property type="protein sequence ID" value="RUS70233.1"/>
    <property type="molecule type" value="Genomic_DNA"/>
</dbReference>
<keyword evidence="4" id="KW-1185">Reference proteome</keyword>
<dbReference type="InterPro" id="IPR045107">
    <property type="entry name" value="SAC3/GANP/THP3"/>
</dbReference>
<dbReference type="GO" id="GO:0005819">
    <property type="term" value="C:spindle"/>
    <property type="evidence" value="ECO:0007669"/>
    <property type="project" value="TreeGrafter"/>
</dbReference>